<gene>
    <name evidence="3" type="ORF">GX50_01955</name>
</gene>
<name>A0A2B7ZQ02_9EURO</name>
<sequence>MTRHLSGACLVLVLLGISGGTTNARILGSREHRKFSQQGRDLEPDNIINARSPNGHIAGAVGVSIGIAAPPTHNGVTFHEGGLVVNVITSGEGSNVHVQEPGHAPAFSPVHSPAHSPAAIPFQSLPRTPFPVQSAGHSPSPIPFQLAAEPPGMTSIQLSSAAAVQTAPFAIPTTRVQQANIAADACDCQCLCPFHFFGIPAVNLATSVDPGGVLSPTTLVTVASPSIPEVPNFGTATAAPFFPLANGTVAASVAFPTIPDIQTSSTTALAVAPIALPEPTEDSIVTAGGALISPVGDAATGIVEFVTPNEPAPTMPTETVSSNADITQPAATEADVTQPAGTEATATAEDVVLTQEDPDTITDADFTQVVTGNVDFSATVTDEAAESDANSTQTEITPAQVETPAPEAGPAAAETFDINTMTLHSALTLRLGG</sequence>
<reference evidence="3 4" key="1">
    <citation type="submission" date="2017-10" db="EMBL/GenBank/DDBJ databases">
        <title>Comparative genomics in systemic dimorphic fungi from Ajellomycetaceae.</title>
        <authorList>
            <person name="Munoz J.F."/>
            <person name="Mcewen J.G."/>
            <person name="Clay O.K."/>
            <person name="Cuomo C.A."/>
        </authorList>
    </citation>
    <scope>NUCLEOTIDE SEQUENCE [LARGE SCALE GENOMIC DNA]</scope>
    <source>
        <strain evidence="3 4">UAMH4076</strain>
    </source>
</reference>
<protein>
    <submittedName>
        <fullName evidence="3">Uncharacterized protein</fullName>
    </submittedName>
</protein>
<dbReference type="VEuPathDB" id="FungiDB:EMCG_07637"/>
<comment type="caution">
    <text evidence="3">The sequence shown here is derived from an EMBL/GenBank/DDBJ whole genome shotgun (WGS) entry which is preliminary data.</text>
</comment>
<feature type="chain" id="PRO_5012428407" evidence="2">
    <location>
        <begin position="25"/>
        <end position="433"/>
    </location>
</feature>
<dbReference type="STRING" id="73230.A0A2B7ZQ02"/>
<feature type="compositionally biased region" description="Polar residues" evidence="1">
    <location>
        <begin position="388"/>
        <end position="397"/>
    </location>
</feature>
<evidence type="ECO:0000313" key="3">
    <source>
        <dbReference type="EMBL" id="PGH35259.1"/>
    </source>
</evidence>
<evidence type="ECO:0000256" key="1">
    <source>
        <dbReference type="SAM" id="MobiDB-lite"/>
    </source>
</evidence>
<feature type="region of interest" description="Disordered" evidence="1">
    <location>
        <begin position="383"/>
        <end position="409"/>
    </location>
</feature>
<keyword evidence="2" id="KW-0732">Signal</keyword>
<keyword evidence="4" id="KW-1185">Reference proteome</keyword>
<dbReference type="Proteomes" id="UP000226031">
    <property type="component" value="Unassembled WGS sequence"/>
</dbReference>
<evidence type="ECO:0000313" key="4">
    <source>
        <dbReference type="Proteomes" id="UP000226031"/>
    </source>
</evidence>
<feature type="signal peptide" evidence="2">
    <location>
        <begin position="1"/>
        <end position="24"/>
    </location>
</feature>
<organism evidence="3 4">
    <name type="scientific">[Emmonsia] crescens</name>
    <dbReference type="NCBI Taxonomy" id="73230"/>
    <lineage>
        <taxon>Eukaryota</taxon>
        <taxon>Fungi</taxon>
        <taxon>Dikarya</taxon>
        <taxon>Ascomycota</taxon>
        <taxon>Pezizomycotina</taxon>
        <taxon>Eurotiomycetes</taxon>
        <taxon>Eurotiomycetidae</taxon>
        <taxon>Onygenales</taxon>
        <taxon>Ajellomycetaceae</taxon>
        <taxon>Emergomyces</taxon>
    </lineage>
</organism>
<accession>A0A2B7ZQ02</accession>
<proteinExistence type="predicted"/>
<evidence type="ECO:0000256" key="2">
    <source>
        <dbReference type="SAM" id="SignalP"/>
    </source>
</evidence>
<dbReference type="AlphaFoldDB" id="A0A2B7ZQ02"/>
<dbReference type="EMBL" id="PDND01000025">
    <property type="protein sequence ID" value="PGH35259.1"/>
    <property type="molecule type" value="Genomic_DNA"/>
</dbReference>